<evidence type="ECO:0000313" key="1">
    <source>
        <dbReference type="EMBL" id="KAG5441710.1"/>
    </source>
</evidence>
<accession>A0A3R7GC67</accession>
<keyword evidence="2" id="KW-1185">Reference proteome</keyword>
<protein>
    <submittedName>
        <fullName evidence="1">Uncharacterized protein</fullName>
    </submittedName>
</protein>
<dbReference type="InParanoid" id="A0A3R7GC67"/>
<dbReference type="EMBL" id="NIRI02000076">
    <property type="protein sequence ID" value="KAG5441710.1"/>
    <property type="molecule type" value="Genomic_DNA"/>
</dbReference>
<dbReference type="AlphaFoldDB" id="A0A3R7GC67"/>
<sequence length="137" mass="15364">MFSNLAAWCSTFSCLETSQTRDSAGFQVSLSQKTKLICNLVYFSKNSPIWVQVEHKVDGNSGNAPTRLARIGRVKPVVGCRRVFSNLLSSFLYRYYYLPYYCARNSGHVITKTNHTPSSSIHHQLSSPCHCANGHTD</sequence>
<name>A0A3R7GC67_CLOSI</name>
<evidence type="ECO:0000313" key="2">
    <source>
        <dbReference type="Proteomes" id="UP000286415"/>
    </source>
</evidence>
<proteinExistence type="predicted"/>
<comment type="caution">
    <text evidence="1">The sequence shown here is derived from an EMBL/GenBank/DDBJ whole genome shotgun (WGS) entry which is preliminary data.</text>
</comment>
<organism evidence="1 2">
    <name type="scientific">Clonorchis sinensis</name>
    <name type="common">Chinese liver fluke</name>
    <dbReference type="NCBI Taxonomy" id="79923"/>
    <lineage>
        <taxon>Eukaryota</taxon>
        <taxon>Metazoa</taxon>
        <taxon>Spiralia</taxon>
        <taxon>Lophotrochozoa</taxon>
        <taxon>Platyhelminthes</taxon>
        <taxon>Trematoda</taxon>
        <taxon>Digenea</taxon>
        <taxon>Opisthorchiida</taxon>
        <taxon>Opisthorchiata</taxon>
        <taxon>Opisthorchiidae</taxon>
        <taxon>Clonorchis</taxon>
    </lineage>
</organism>
<dbReference type="Proteomes" id="UP000286415">
    <property type="component" value="Unassembled WGS sequence"/>
</dbReference>
<gene>
    <name evidence="1" type="ORF">CSKR_113433</name>
</gene>
<reference evidence="1 2" key="2">
    <citation type="journal article" date="2021" name="Genomics">
        <title>High-quality reference genome for Clonorchis sinensis.</title>
        <authorList>
            <person name="Young N.D."/>
            <person name="Stroehlein A.J."/>
            <person name="Kinkar L."/>
            <person name="Wang T."/>
            <person name="Sohn W.M."/>
            <person name="Chang B.C.H."/>
            <person name="Kaur P."/>
            <person name="Weisz D."/>
            <person name="Dudchenko O."/>
            <person name="Aiden E.L."/>
            <person name="Korhonen P.K."/>
            <person name="Gasser R.B."/>
        </authorList>
    </citation>
    <scope>NUCLEOTIDE SEQUENCE [LARGE SCALE GENOMIC DNA]</scope>
    <source>
        <strain evidence="1">Cs-k2</strain>
    </source>
</reference>
<reference evidence="1 2" key="1">
    <citation type="journal article" date="2018" name="Biotechnol. Adv.">
        <title>Improved genomic resources and new bioinformatic workflow for the carcinogenic parasite Clonorchis sinensis: Biotechnological implications.</title>
        <authorList>
            <person name="Wang D."/>
            <person name="Korhonen P.K."/>
            <person name="Gasser R.B."/>
            <person name="Young N.D."/>
        </authorList>
    </citation>
    <scope>NUCLEOTIDE SEQUENCE [LARGE SCALE GENOMIC DNA]</scope>
    <source>
        <strain evidence="1">Cs-k2</strain>
    </source>
</reference>